<evidence type="ECO:0000313" key="1">
    <source>
        <dbReference type="EMBL" id="MFD1221065.1"/>
    </source>
</evidence>
<organism evidence="1 2">
    <name type="scientific">Paenibacillus vulneris</name>
    <dbReference type="NCBI Taxonomy" id="1133364"/>
    <lineage>
        <taxon>Bacteria</taxon>
        <taxon>Bacillati</taxon>
        <taxon>Bacillota</taxon>
        <taxon>Bacilli</taxon>
        <taxon>Bacillales</taxon>
        <taxon>Paenibacillaceae</taxon>
        <taxon>Paenibacillus</taxon>
    </lineage>
</organism>
<protein>
    <submittedName>
        <fullName evidence="1">YdeI family protein</fullName>
    </submittedName>
</protein>
<dbReference type="EMBL" id="JBHTLU010000014">
    <property type="protein sequence ID" value="MFD1221065.1"/>
    <property type="molecule type" value="Genomic_DNA"/>
</dbReference>
<accession>A0ABW3UN83</accession>
<dbReference type="Proteomes" id="UP001597180">
    <property type="component" value="Unassembled WGS sequence"/>
</dbReference>
<comment type="caution">
    <text evidence="1">The sequence shown here is derived from an EMBL/GenBank/DDBJ whole genome shotgun (WGS) entry which is preliminary data.</text>
</comment>
<proteinExistence type="predicted"/>
<name>A0ABW3UN83_9BACL</name>
<reference evidence="2" key="1">
    <citation type="journal article" date="2019" name="Int. J. Syst. Evol. Microbiol.">
        <title>The Global Catalogue of Microorganisms (GCM) 10K type strain sequencing project: providing services to taxonomists for standard genome sequencing and annotation.</title>
        <authorList>
            <consortium name="The Broad Institute Genomics Platform"/>
            <consortium name="The Broad Institute Genome Sequencing Center for Infectious Disease"/>
            <person name="Wu L."/>
            <person name="Ma J."/>
        </authorList>
    </citation>
    <scope>NUCLEOTIDE SEQUENCE [LARGE SCALE GENOMIC DNA]</scope>
    <source>
        <strain evidence="2">CCUG 53270</strain>
    </source>
</reference>
<gene>
    <name evidence="1" type="ORF">ACFQ4B_13145</name>
</gene>
<keyword evidence="2" id="KW-1185">Reference proteome</keyword>
<dbReference type="Pfam" id="PF13376">
    <property type="entry name" value="OmdA"/>
    <property type="match status" value="1"/>
</dbReference>
<dbReference type="RefSeq" id="WP_345592151.1">
    <property type="nucleotide sequence ID" value="NZ_BAABJG010000029.1"/>
</dbReference>
<sequence>MEPVFFASPAEFRAWLEENHDKAQSLQVGFYKKGSGKPSMTWPESVDEALCFGWIDGVRKGIDDVSYTIRFTPRKRGSIWSAVNVQKVEELTKLGKMRPEGLRAFAERKEEQTAVYAYEQEKDAELGEAYEALFRANKKAWDYFQAQSPSYQKTVVHWVVSAKKEETRLKRLHELINDSEQGRVIRHHRWKSPSK</sequence>
<evidence type="ECO:0000313" key="2">
    <source>
        <dbReference type="Proteomes" id="UP001597180"/>
    </source>
</evidence>